<proteinExistence type="predicted"/>
<feature type="signal peptide" evidence="1">
    <location>
        <begin position="1"/>
        <end position="20"/>
    </location>
</feature>
<dbReference type="OrthoDB" id="10278622at2759"/>
<sequence length="188" mass="21055">MHLTNLKLLALSTLATLSTCQSTIPWKVKNFNVHHVPGTMIGVWSFDINDDSPAPYGFKTKCTYYTTAAPHFAIDAAPVKVACEDKSVVFTFEQPVLRRDFVLSVLHTWGGCGTSSQLGCIDIGFWTFSEDDVRGQLFDKDGESVKADFMRSQLMVYPQRFVTEERTKEMVRALEGQDVDAGEEWSSV</sequence>
<dbReference type="Proteomes" id="UP000701801">
    <property type="component" value="Unassembled WGS sequence"/>
</dbReference>
<accession>A0A9N9LVT6</accession>
<evidence type="ECO:0000256" key="1">
    <source>
        <dbReference type="SAM" id="SignalP"/>
    </source>
</evidence>
<dbReference type="AlphaFoldDB" id="A0A9N9LVT6"/>
<evidence type="ECO:0000313" key="3">
    <source>
        <dbReference type="Proteomes" id="UP000701801"/>
    </source>
</evidence>
<keyword evidence="1" id="KW-0732">Signal</keyword>
<keyword evidence="3" id="KW-1185">Reference proteome</keyword>
<dbReference type="EMBL" id="CAJVRM010000318">
    <property type="protein sequence ID" value="CAG8979511.1"/>
    <property type="molecule type" value="Genomic_DNA"/>
</dbReference>
<gene>
    <name evidence="2" type="ORF">HYALB_00004963</name>
</gene>
<feature type="chain" id="PRO_5040483948" evidence="1">
    <location>
        <begin position="21"/>
        <end position="188"/>
    </location>
</feature>
<comment type="caution">
    <text evidence="2">The sequence shown here is derived from an EMBL/GenBank/DDBJ whole genome shotgun (WGS) entry which is preliminary data.</text>
</comment>
<reference evidence="2" key="1">
    <citation type="submission" date="2021-07" db="EMBL/GenBank/DDBJ databases">
        <authorList>
            <person name="Durling M."/>
        </authorList>
    </citation>
    <scope>NUCLEOTIDE SEQUENCE</scope>
</reference>
<organism evidence="2 3">
    <name type="scientific">Hymenoscyphus albidus</name>
    <dbReference type="NCBI Taxonomy" id="595503"/>
    <lineage>
        <taxon>Eukaryota</taxon>
        <taxon>Fungi</taxon>
        <taxon>Dikarya</taxon>
        <taxon>Ascomycota</taxon>
        <taxon>Pezizomycotina</taxon>
        <taxon>Leotiomycetes</taxon>
        <taxon>Helotiales</taxon>
        <taxon>Helotiaceae</taxon>
        <taxon>Hymenoscyphus</taxon>
    </lineage>
</organism>
<evidence type="ECO:0000313" key="2">
    <source>
        <dbReference type="EMBL" id="CAG8979511.1"/>
    </source>
</evidence>
<name>A0A9N9LVT6_9HELO</name>
<protein>
    <submittedName>
        <fullName evidence="2">Uncharacterized protein</fullName>
    </submittedName>
</protein>